<proteinExistence type="predicted"/>
<dbReference type="InterPro" id="IPR050065">
    <property type="entry name" value="GlmU-like"/>
</dbReference>
<dbReference type="InterPro" id="IPR005835">
    <property type="entry name" value="NTP_transferase_dom"/>
</dbReference>
<dbReference type="SUPFAM" id="SSF53448">
    <property type="entry name" value="Nucleotide-diphospho-sugar transferases"/>
    <property type="match status" value="1"/>
</dbReference>
<dbReference type="Gene3D" id="3.90.550.10">
    <property type="entry name" value="Spore Coat Polysaccharide Biosynthesis Protein SpsA, Chain A"/>
    <property type="match status" value="1"/>
</dbReference>
<dbReference type="Proteomes" id="UP001172778">
    <property type="component" value="Unassembled WGS sequence"/>
</dbReference>
<keyword evidence="5" id="KW-1185">Reference proteome</keyword>
<evidence type="ECO:0000256" key="1">
    <source>
        <dbReference type="ARBA" id="ARBA00022679"/>
    </source>
</evidence>
<sequence length="227" mass="24588">MKAMILAAGRGERMRPLTDTTPKPLLPLKGKPLIVWHLERLSDAGVTEVIINHAWLGSQIEATLGDGQRWGIAIRYSAEGYARETAGGIALVRDWLGNAPFLLLSGDIYTDYPLGSLIAQAPQLMANPEVLAHLVMVNNPDYHPLGDFGLINGYINPNLEPRYTYGNLALMRIQLVEKVRAGEVAKLGPLLVEAGEKGGVSGEYFGGRWFNLGTPSDLSLAEAVIMG</sequence>
<name>A0ABT7DSJ3_9NEIS</name>
<accession>A0ABT7DSJ3</accession>
<evidence type="ECO:0000313" key="5">
    <source>
        <dbReference type="Proteomes" id="UP001172778"/>
    </source>
</evidence>
<dbReference type="NCBIfam" id="NF045761">
    <property type="entry name" value="NAMPUrTaseMurU"/>
    <property type="match status" value="1"/>
</dbReference>
<gene>
    <name evidence="4" type="ORF">PZA18_03045</name>
</gene>
<dbReference type="CDD" id="cd06422">
    <property type="entry name" value="NTP_transferase_like_1"/>
    <property type="match status" value="1"/>
</dbReference>
<dbReference type="PANTHER" id="PTHR43584">
    <property type="entry name" value="NUCLEOTIDYL TRANSFERASE"/>
    <property type="match status" value="1"/>
</dbReference>
<dbReference type="PANTHER" id="PTHR43584:SF8">
    <property type="entry name" value="N-ACETYLMURAMATE ALPHA-1-PHOSPHATE URIDYLYLTRANSFERASE"/>
    <property type="match status" value="1"/>
</dbReference>
<dbReference type="Pfam" id="PF00483">
    <property type="entry name" value="NTP_transferase"/>
    <property type="match status" value="1"/>
</dbReference>
<comment type="caution">
    <text evidence="4">The sequence shown here is derived from an EMBL/GenBank/DDBJ whole genome shotgun (WGS) entry which is preliminary data.</text>
</comment>
<dbReference type="RefSeq" id="WP_284099312.1">
    <property type="nucleotide sequence ID" value="NZ_JARRAF010000002.1"/>
</dbReference>
<reference evidence="4" key="1">
    <citation type="submission" date="2023-03" db="EMBL/GenBank/DDBJ databases">
        <title>Chitinimonas shenzhenensis gen. nov., sp. nov., a novel member of family Burkholderiaceae isolated from activated sludge collected in Shen Zhen, China.</title>
        <authorList>
            <person name="Wang X."/>
        </authorList>
    </citation>
    <scope>NUCLEOTIDE SEQUENCE</scope>
    <source>
        <strain evidence="4">DQS-5</strain>
    </source>
</reference>
<dbReference type="EMBL" id="JARRAF010000002">
    <property type="protein sequence ID" value="MDK2123026.1"/>
    <property type="molecule type" value="Genomic_DNA"/>
</dbReference>
<organism evidence="4 5">
    <name type="scientific">Parachitinimonas caeni</name>
    <dbReference type="NCBI Taxonomy" id="3031301"/>
    <lineage>
        <taxon>Bacteria</taxon>
        <taxon>Pseudomonadati</taxon>
        <taxon>Pseudomonadota</taxon>
        <taxon>Betaproteobacteria</taxon>
        <taxon>Neisseriales</taxon>
        <taxon>Chitinibacteraceae</taxon>
        <taxon>Parachitinimonas</taxon>
    </lineage>
</organism>
<evidence type="ECO:0000259" key="3">
    <source>
        <dbReference type="Pfam" id="PF00483"/>
    </source>
</evidence>
<keyword evidence="2" id="KW-0548">Nucleotidyltransferase</keyword>
<evidence type="ECO:0000256" key="2">
    <source>
        <dbReference type="ARBA" id="ARBA00022695"/>
    </source>
</evidence>
<protein>
    <submittedName>
        <fullName evidence="4">Nucleotidyltransferase family protein</fullName>
    </submittedName>
</protein>
<feature type="domain" description="Nucleotidyl transferase" evidence="3">
    <location>
        <begin position="2"/>
        <end position="140"/>
    </location>
</feature>
<dbReference type="InterPro" id="IPR054790">
    <property type="entry name" value="MurU"/>
</dbReference>
<dbReference type="InterPro" id="IPR029044">
    <property type="entry name" value="Nucleotide-diphossugar_trans"/>
</dbReference>
<keyword evidence="1" id="KW-0808">Transferase</keyword>
<evidence type="ECO:0000313" key="4">
    <source>
        <dbReference type="EMBL" id="MDK2123026.1"/>
    </source>
</evidence>